<dbReference type="EMBL" id="JAAAJA010000617">
    <property type="protein sequence ID" value="KAG0251126.1"/>
    <property type="molecule type" value="Genomic_DNA"/>
</dbReference>
<dbReference type="InterPro" id="IPR016024">
    <property type="entry name" value="ARM-type_fold"/>
</dbReference>
<dbReference type="InterPro" id="IPR011989">
    <property type="entry name" value="ARM-like"/>
</dbReference>
<accession>A0A9P6PSG5</accession>
<name>A0A9P6PSG5_9FUNG</name>
<proteinExistence type="predicted"/>
<evidence type="ECO:0000313" key="2">
    <source>
        <dbReference type="Proteomes" id="UP000726737"/>
    </source>
</evidence>
<keyword evidence="2" id="KW-1185">Reference proteome</keyword>
<dbReference type="AlphaFoldDB" id="A0A9P6PSG5"/>
<gene>
    <name evidence="1" type="ORF">BG011_007823</name>
</gene>
<sequence>MFLAIPESLAESKANVCQWVAVAFSNISDADDSLQALTAKIFCNLAVDEKYRAEIADADVLALLLQDLKSNNTSTRTTCCVNKLSMHNEITTAIITAGFDD</sequence>
<protein>
    <submittedName>
        <fullName evidence="1">Uncharacterized protein</fullName>
    </submittedName>
</protein>
<comment type="caution">
    <text evidence="1">The sequence shown here is derived from an EMBL/GenBank/DDBJ whole genome shotgun (WGS) entry which is preliminary data.</text>
</comment>
<organism evidence="1 2">
    <name type="scientific">Mortierella polycephala</name>
    <dbReference type="NCBI Taxonomy" id="41804"/>
    <lineage>
        <taxon>Eukaryota</taxon>
        <taxon>Fungi</taxon>
        <taxon>Fungi incertae sedis</taxon>
        <taxon>Mucoromycota</taxon>
        <taxon>Mortierellomycotina</taxon>
        <taxon>Mortierellomycetes</taxon>
        <taxon>Mortierellales</taxon>
        <taxon>Mortierellaceae</taxon>
        <taxon>Mortierella</taxon>
    </lineage>
</organism>
<dbReference type="Gene3D" id="1.25.10.10">
    <property type="entry name" value="Leucine-rich Repeat Variant"/>
    <property type="match status" value="1"/>
</dbReference>
<dbReference type="SUPFAM" id="SSF48371">
    <property type="entry name" value="ARM repeat"/>
    <property type="match status" value="1"/>
</dbReference>
<evidence type="ECO:0000313" key="1">
    <source>
        <dbReference type="EMBL" id="KAG0251126.1"/>
    </source>
</evidence>
<dbReference type="Proteomes" id="UP000726737">
    <property type="component" value="Unassembled WGS sequence"/>
</dbReference>
<reference evidence="1" key="1">
    <citation type="journal article" date="2020" name="Fungal Divers.">
        <title>Resolving the Mortierellaceae phylogeny through synthesis of multi-gene phylogenetics and phylogenomics.</title>
        <authorList>
            <person name="Vandepol N."/>
            <person name="Liber J."/>
            <person name="Desiro A."/>
            <person name="Na H."/>
            <person name="Kennedy M."/>
            <person name="Barry K."/>
            <person name="Grigoriev I.V."/>
            <person name="Miller A.N."/>
            <person name="O'Donnell K."/>
            <person name="Stajich J.E."/>
            <person name="Bonito G."/>
        </authorList>
    </citation>
    <scope>NUCLEOTIDE SEQUENCE</scope>
    <source>
        <strain evidence="1">KOD948</strain>
    </source>
</reference>